<gene>
    <name evidence="1" type="ORF">DJ83_01955</name>
</gene>
<accession>A0A256J5B0</accession>
<dbReference type="Proteomes" id="UP000216409">
    <property type="component" value="Unassembled WGS sequence"/>
</dbReference>
<comment type="caution">
    <text evidence="1">The sequence shown here is derived from an EMBL/GenBank/DDBJ whole genome shotgun (WGS) entry which is preliminary data.</text>
</comment>
<protein>
    <submittedName>
        <fullName evidence="1">Uncharacterized protein</fullName>
    </submittedName>
</protein>
<organism evidence="1 2">
    <name type="scientific">Halorubrum ezzemoulense</name>
    <name type="common">Halorubrum chaoviator</name>
    <dbReference type="NCBI Taxonomy" id="337243"/>
    <lineage>
        <taxon>Archaea</taxon>
        <taxon>Methanobacteriati</taxon>
        <taxon>Methanobacteriota</taxon>
        <taxon>Stenosarchaea group</taxon>
        <taxon>Halobacteria</taxon>
        <taxon>Halobacteriales</taxon>
        <taxon>Haloferacaceae</taxon>
        <taxon>Halorubrum</taxon>
    </lineage>
</organism>
<evidence type="ECO:0000313" key="1">
    <source>
        <dbReference type="EMBL" id="OYR63726.1"/>
    </source>
</evidence>
<sequence length="88" mass="10651">MDLDRLYHADSTRQDGDSPEYVFGFEVRFTIQRGPRRRFRFEPRQSGPGWWRFENEWVGCRWRPVGREVVDHVDLRVTLADQRGPDER</sequence>
<proteinExistence type="predicted"/>
<dbReference type="EMBL" id="NHOW01000026">
    <property type="protein sequence ID" value="OYR63726.1"/>
    <property type="molecule type" value="Genomic_DNA"/>
</dbReference>
<reference evidence="1 2" key="1">
    <citation type="journal article" date="2014" name="Front. Microbiol.">
        <title>Population and genomic analysis of the genus Halorubrum.</title>
        <authorList>
            <person name="Fullmer M.S."/>
            <person name="Soucy S.M."/>
            <person name="Swithers K.S."/>
            <person name="Makkay A.M."/>
            <person name="Wheeler R."/>
            <person name="Ventosa A."/>
            <person name="Gogarten J.P."/>
            <person name="Papke R.T."/>
        </authorList>
    </citation>
    <scope>NUCLEOTIDE SEQUENCE [LARGE SCALE GENOMIC DNA]</scope>
    <source>
        <strain evidence="1 2">LD3</strain>
    </source>
</reference>
<name>A0A256J5B0_HALEZ</name>
<dbReference type="AlphaFoldDB" id="A0A256J5B0"/>
<evidence type="ECO:0000313" key="2">
    <source>
        <dbReference type="Proteomes" id="UP000216409"/>
    </source>
</evidence>